<evidence type="ECO:0000313" key="3">
    <source>
        <dbReference type="EMBL" id="BDY30205.1"/>
    </source>
</evidence>
<dbReference type="Pfam" id="PF01380">
    <property type="entry name" value="SIS"/>
    <property type="match status" value="2"/>
</dbReference>
<dbReference type="InterPro" id="IPR046348">
    <property type="entry name" value="SIS_dom_sf"/>
</dbReference>
<name>A0AAI8XPQ2_MYCME</name>
<proteinExistence type="predicted"/>
<dbReference type="InterPro" id="IPR035490">
    <property type="entry name" value="GlmS/FrlB_SIS"/>
</dbReference>
<reference evidence="3" key="1">
    <citation type="submission" date="2023-03" db="EMBL/GenBank/DDBJ databases">
        <title>Draft genome sequence of a Mycolicibacterium mageritense strain H4_3_1 isolated from a hybrid biological-inorganic system reactor.</title>
        <authorList>
            <person name="Feng X."/>
            <person name="Kazama D."/>
            <person name="Sato K."/>
            <person name="Kobayashi H."/>
        </authorList>
    </citation>
    <scope>NUCLEOTIDE SEQUENCE</scope>
    <source>
        <strain evidence="3">H4_3_1</strain>
    </source>
</reference>
<dbReference type="InterPro" id="IPR001347">
    <property type="entry name" value="SIS_dom"/>
</dbReference>
<dbReference type="Gene3D" id="3.40.50.10490">
    <property type="entry name" value="Glucose-6-phosphate isomerase like protein, domain 1"/>
    <property type="match status" value="2"/>
</dbReference>
<keyword evidence="1" id="KW-0677">Repeat</keyword>
<keyword evidence="3" id="KW-0808">Transferase</keyword>
<dbReference type="PROSITE" id="PS51464">
    <property type="entry name" value="SIS"/>
    <property type="match status" value="2"/>
</dbReference>
<dbReference type="GO" id="GO:1901135">
    <property type="term" value="P:carbohydrate derivative metabolic process"/>
    <property type="evidence" value="ECO:0007669"/>
    <property type="project" value="InterPro"/>
</dbReference>
<organism evidence="3 4">
    <name type="scientific">Mycolicibacterium mageritense</name>
    <name type="common">Mycobacterium mageritense</name>
    <dbReference type="NCBI Taxonomy" id="53462"/>
    <lineage>
        <taxon>Bacteria</taxon>
        <taxon>Bacillati</taxon>
        <taxon>Actinomycetota</taxon>
        <taxon>Actinomycetes</taxon>
        <taxon>Mycobacteriales</taxon>
        <taxon>Mycobacteriaceae</taxon>
        <taxon>Mycolicibacterium</taxon>
    </lineage>
</organism>
<dbReference type="PANTHER" id="PTHR10937">
    <property type="entry name" value="GLUCOSAMINE--FRUCTOSE-6-PHOSPHATE AMINOTRANSFERASE, ISOMERIZING"/>
    <property type="match status" value="1"/>
</dbReference>
<accession>A0AAI8XPQ2</accession>
<dbReference type="SUPFAM" id="SSF53697">
    <property type="entry name" value="SIS domain"/>
    <property type="match status" value="1"/>
</dbReference>
<dbReference type="EC" id="2.6.1.16" evidence="3"/>
<evidence type="ECO:0000313" key="4">
    <source>
        <dbReference type="Proteomes" id="UP001241092"/>
    </source>
</evidence>
<protein>
    <submittedName>
        <fullName evidence="3">Glutamine--fructose-6-phosphate aminotransferase [isomerizing]</fullName>
        <ecNumber evidence="3">2.6.1.16</ecNumber>
    </submittedName>
</protein>
<dbReference type="GO" id="GO:0004360">
    <property type="term" value="F:glutamine-fructose-6-phosphate transaminase (isomerizing) activity"/>
    <property type="evidence" value="ECO:0007669"/>
    <property type="project" value="UniProtKB-EC"/>
</dbReference>
<dbReference type="InterPro" id="IPR035466">
    <property type="entry name" value="GlmS/AgaS_SIS"/>
</dbReference>
<dbReference type="PANTHER" id="PTHR10937:SF8">
    <property type="entry name" value="AMINOTRANSFERASE-RELATED"/>
    <property type="match status" value="1"/>
</dbReference>
<dbReference type="CDD" id="cd05009">
    <property type="entry name" value="SIS_GlmS_GlmD_2"/>
    <property type="match status" value="1"/>
</dbReference>
<evidence type="ECO:0000259" key="2">
    <source>
        <dbReference type="PROSITE" id="PS51464"/>
    </source>
</evidence>
<dbReference type="GO" id="GO:0097367">
    <property type="term" value="F:carbohydrate derivative binding"/>
    <property type="evidence" value="ECO:0007669"/>
    <property type="project" value="InterPro"/>
</dbReference>
<dbReference type="Proteomes" id="UP001241092">
    <property type="component" value="Chromosome"/>
</dbReference>
<evidence type="ECO:0000256" key="1">
    <source>
        <dbReference type="ARBA" id="ARBA00022737"/>
    </source>
</evidence>
<keyword evidence="3" id="KW-0032">Aminotransferase</keyword>
<dbReference type="AlphaFoldDB" id="A0AAI8XPQ2"/>
<feature type="domain" description="SIS" evidence="2">
    <location>
        <begin position="37"/>
        <end position="180"/>
    </location>
</feature>
<dbReference type="EMBL" id="AP027452">
    <property type="protein sequence ID" value="BDY30205.1"/>
    <property type="molecule type" value="Genomic_DNA"/>
</dbReference>
<gene>
    <name evidence="3" type="primary">glmS_2</name>
    <name evidence="3" type="ORF">hbim_04148</name>
</gene>
<feature type="domain" description="SIS" evidence="2">
    <location>
        <begin position="197"/>
        <end position="336"/>
    </location>
</feature>
<sequence length="346" mass="36256">MSPDSTAPGQLMAAEIAEQPQVWRRLLDEGRDRIRAAAAEIAAAQPRFVLFVARGTSDHAALYAKYLVEINHGLPAGLVSPSTMTVYDARPDLRDVLYVAVSQSGGSPDLVRSVEVARKQGALTVAVTNNPASDLAAAAQIHIDVLAGAERSVAATKSYTAELLALQLLLGRGTDDVDALPDLGEKVLGSGELVREVAQRYRFAQRLITTARGYSYPTAREAALKLMETSYLSAQAFSGADLLHGPLATVDPQVPVLAVVPEGAGGQAMGPVLERLAERNADVFGVGAAAALTGLAGGITLPSGVPDELSPLLEILPLQQLALHLALARGGDPDQPRGLRKVTETL</sequence>
<dbReference type="CDD" id="cd05008">
    <property type="entry name" value="SIS_GlmS_GlmD_1"/>
    <property type="match status" value="1"/>
</dbReference>